<reference evidence="1" key="1">
    <citation type="submission" date="2021-05" db="EMBL/GenBank/DDBJ databases">
        <authorList>
            <person name="Pietrasiak N."/>
            <person name="Ward R."/>
            <person name="Stajich J.E."/>
            <person name="Kurbessoian T."/>
        </authorList>
    </citation>
    <scope>NUCLEOTIDE SEQUENCE</scope>
    <source>
        <strain evidence="1">JT2-VF2</strain>
    </source>
</reference>
<proteinExistence type="predicted"/>
<comment type="caution">
    <text evidence="1">The sequence shown here is derived from an EMBL/GenBank/DDBJ whole genome shotgun (WGS) entry which is preliminary data.</text>
</comment>
<protein>
    <submittedName>
        <fullName evidence="1">Uncharacterized protein</fullName>
    </submittedName>
</protein>
<evidence type="ECO:0000313" key="2">
    <source>
        <dbReference type="Proteomes" id="UP000715781"/>
    </source>
</evidence>
<accession>A0A951UG79</accession>
<name>A0A951UG79_9NOST</name>
<sequence>MPAIVKLQLSLEDLAAAIFSLNLEEKRQLQEIIEQQIFEAEEALYEDDAETQAEIQAVRTEYAVGEYMTIDQYLAKRSDQAS</sequence>
<dbReference type="AlphaFoldDB" id="A0A951UG79"/>
<evidence type="ECO:0000313" key="1">
    <source>
        <dbReference type="EMBL" id="MBW4562249.1"/>
    </source>
</evidence>
<organism evidence="1 2">
    <name type="scientific">Mojavia pulchra JT2-VF2</name>
    <dbReference type="NCBI Taxonomy" id="287848"/>
    <lineage>
        <taxon>Bacteria</taxon>
        <taxon>Bacillati</taxon>
        <taxon>Cyanobacteriota</taxon>
        <taxon>Cyanophyceae</taxon>
        <taxon>Nostocales</taxon>
        <taxon>Nostocaceae</taxon>
    </lineage>
</organism>
<dbReference type="EMBL" id="JAHHHN010000007">
    <property type="protein sequence ID" value="MBW4562249.1"/>
    <property type="molecule type" value="Genomic_DNA"/>
</dbReference>
<gene>
    <name evidence="1" type="ORF">KME32_14060</name>
</gene>
<dbReference type="Proteomes" id="UP000715781">
    <property type="component" value="Unassembled WGS sequence"/>
</dbReference>
<reference evidence="1" key="2">
    <citation type="journal article" date="2022" name="Microbiol. Resour. Announc.">
        <title>Metagenome Sequencing to Explore Phylogenomics of Terrestrial Cyanobacteria.</title>
        <authorList>
            <person name="Ward R.D."/>
            <person name="Stajich J.E."/>
            <person name="Johansen J.R."/>
            <person name="Huntemann M."/>
            <person name="Clum A."/>
            <person name="Foster B."/>
            <person name="Foster B."/>
            <person name="Roux S."/>
            <person name="Palaniappan K."/>
            <person name="Varghese N."/>
            <person name="Mukherjee S."/>
            <person name="Reddy T.B.K."/>
            <person name="Daum C."/>
            <person name="Copeland A."/>
            <person name="Chen I.A."/>
            <person name="Ivanova N.N."/>
            <person name="Kyrpides N.C."/>
            <person name="Shapiro N."/>
            <person name="Eloe-Fadrosh E.A."/>
            <person name="Pietrasiak N."/>
        </authorList>
    </citation>
    <scope>NUCLEOTIDE SEQUENCE</scope>
    <source>
        <strain evidence="1">JT2-VF2</strain>
    </source>
</reference>